<sequence length="103" mass="11998">MEIKGFKEFEKQLEKMSKAADDLQGSNDVPLEELLTDAFLRKNTNFSSYNEFESGEVFSKHENLDQIPENELDDYVLNNTKFSSWREMLETASTEYVARKLGF</sequence>
<gene>
    <name evidence="1" type="ORF">C5695_05105</name>
</gene>
<dbReference type="AlphaFoldDB" id="A0AAD0MK79"/>
<evidence type="ECO:0000313" key="1">
    <source>
        <dbReference type="EMBL" id="AVM23234.1"/>
    </source>
</evidence>
<protein>
    <submittedName>
        <fullName evidence="1">Uncharacterized protein</fullName>
    </submittedName>
</protein>
<dbReference type="RefSeq" id="WP_117729752.1">
    <property type="nucleotide sequence ID" value="NZ_CP027116.1"/>
</dbReference>
<name>A0AAD0MK79_BACPU</name>
<proteinExistence type="predicted"/>
<organism evidence="1 2">
    <name type="scientific">Bacillus pumilus</name>
    <name type="common">Bacillus mesentericus</name>
    <dbReference type="NCBI Taxonomy" id="1408"/>
    <lineage>
        <taxon>Bacteria</taxon>
        <taxon>Bacillati</taxon>
        <taxon>Bacillota</taxon>
        <taxon>Bacilli</taxon>
        <taxon>Bacillales</taxon>
        <taxon>Bacillaceae</taxon>
        <taxon>Bacillus</taxon>
    </lineage>
</organism>
<dbReference type="Proteomes" id="UP000264960">
    <property type="component" value="Chromosome"/>
</dbReference>
<reference evidence="1 2" key="1">
    <citation type="submission" date="2018-02" db="EMBL/GenBank/DDBJ databases">
        <title>The complete genome of two Bacillus pumilus strains from Cuatro Cienegas, Coahuila, Mexico.</title>
        <authorList>
            <person name="Zarza E."/>
            <person name="Alcaraz L.D."/>
            <person name="Aguilar-Salinas B."/>
            <person name="Islas A."/>
            <person name="Olmedo-Alvarez G."/>
        </authorList>
    </citation>
    <scope>NUCLEOTIDE SEQUENCE [LARGE SCALE GENOMIC DNA]</scope>
    <source>
        <strain evidence="1 2">145</strain>
    </source>
</reference>
<dbReference type="EMBL" id="CP027116">
    <property type="protein sequence ID" value="AVM23234.1"/>
    <property type="molecule type" value="Genomic_DNA"/>
</dbReference>
<accession>A0AAD0MK79</accession>
<evidence type="ECO:0000313" key="2">
    <source>
        <dbReference type="Proteomes" id="UP000264960"/>
    </source>
</evidence>